<dbReference type="Pfam" id="PF01408">
    <property type="entry name" value="GFO_IDH_MocA"/>
    <property type="match status" value="1"/>
</dbReference>
<accession>A0A1T5PBC0</accession>
<gene>
    <name evidence="2" type="ORF">SAMN05660461_5940</name>
</gene>
<reference evidence="2 3" key="1">
    <citation type="submission" date="2017-02" db="EMBL/GenBank/DDBJ databases">
        <authorList>
            <person name="Peterson S.W."/>
        </authorList>
    </citation>
    <scope>NUCLEOTIDE SEQUENCE [LARGE SCALE GENOMIC DNA]</scope>
    <source>
        <strain evidence="2 3">DSM 18108</strain>
    </source>
</reference>
<dbReference type="PANTHER" id="PTHR43818:SF9">
    <property type="entry name" value="HYPOTHETICAL OXIDOREDUCTASE"/>
    <property type="match status" value="1"/>
</dbReference>
<evidence type="ECO:0000313" key="3">
    <source>
        <dbReference type="Proteomes" id="UP000190166"/>
    </source>
</evidence>
<dbReference type="PANTHER" id="PTHR43818">
    <property type="entry name" value="BCDNA.GH03377"/>
    <property type="match status" value="1"/>
</dbReference>
<feature type="domain" description="Gfo/Idh/MocA-like oxidoreductase N-terminal" evidence="1">
    <location>
        <begin position="42"/>
        <end position="172"/>
    </location>
</feature>
<evidence type="ECO:0000313" key="2">
    <source>
        <dbReference type="EMBL" id="SKD10040.1"/>
    </source>
</evidence>
<dbReference type="InterPro" id="IPR050463">
    <property type="entry name" value="Gfo/Idh/MocA_oxidrdct_glycsds"/>
</dbReference>
<dbReference type="GO" id="GO:0000166">
    <property type="term" value="F:nucleotide binding"/>
    <property type="evidence" value="ECO:0007669"/>
    <property type="project" value="InterPro"/>
</dbReference>
<dbReference type="InterPro" id="IPR019546">
    <property type="entry name" value="TAT_signal_bac_arc"/>
</dbReference>
<dbReference type="EMBL" id="FUZZ01000006">
    <property type="protein sequence ID" value="SKD10040.1"/>
    <property type="molecule type" value="Genomic_DNA"/>
</dbReference>
<organism evidence="2 3">
    <name type="scientific">Chitinophaga ginsengisegetis</name>
    <dbReference type="NCBI Taxonomy" id="393003"/>
    <lineage>
        <taxon>Bacteria</taxon>
        <taxon>Pseudomonadati</taxon>
        <taxon>Bacteroidota</taxon>
        <taxon>Chitinophagia</taxon>
        <taxon>Chitinophagales</taxon>
        <taxon>Chitinophagaceae</taxon>
        <taxon>Chitinophaga</taxon>
    </lineage>
</organism>
<dbReference type="InterPro" id="IPR036291">
    <property type="entry name" value="NAD(P)-bd_dom_sf"/>
</dbReference>
<dbReference type="InterPro" id="IPR006311">
    <property type="entry name" value="TAT_signal"/>
</dbReference>
<protein>
    <submittedName>
        <fullName evidence="2">Tat (Twin-arginine translocation) pathway signal sequence</fullName>
    </submittedName>
</protein>
<dbReference type="RefSeq" id="WP_079473205.1">
    <property type="nucleotide sequence ID" value="NZ_FUZZ01000006.1"/>
</dbReference>
<dbReference type="Gene3D" id="3.40.50.720">
    <property type="entry name" value="NAD(P)-binding Rossmann-like Domain"/>
    <property type="match status" value="1"/>
</dbReference>
<dbReference type="Proteomes" id="UP000190166">
    <property type="component" value="Unassembled WGS sequence"/>
</dbReference>
<proteinExistence type="predicted"/>
<evidence type="ECO:0000259" key="1">
    <source>
        <dbReference type="Pfam" id="PF01408"/>
    </source>
</evidence>
<dbReference type="AlphaFoldDB" id="A0A1T5PBC0"/>
<sequence length="337" mass="36576">METSGNSRRQFIRTATIAGIGLGFGGTLSRVFAQTPVSVGRRIGIIGLDTSHSVEFTKMFNSPDADPALKGFRVTAVYPQGSRDIKSSLDMVPGYLKEIKEMGIEIVDSISALLEKTDMILLESNDGRVHLEQALPVLKAGKPMFIDKPVAASLADTGVIFKTARQYKVPVFSSSALRYMDSVQQVLKGKIGKVTGADVYTPAFLEKTHPDLFWYAIHGVEVLFTLMGTGCRKVTRISGPDIDVVTGVWEDGRIGVLRAIKKGPYGFGGHVFGEKAIAPVSDFDSYKPLVYQIAAFFDTGIVPVKPEETLEIIAFMEAADASKRKNGATIKMGNTIF</sequence>
<dbReference type="STRING" id="393003.SAMN05660461_5940"/>
<name>A0A1T5PBC0_9BACT</name>
<dbReference type="SUPFAM" id="SSF51735">
    <property type="entry name" value="NAD(P)-binding Rossmann-fold domains"/>
    <property type="match status" value="1"/>
</dbReference>
<dbReference type="InterPro" id="IPR000683">
    <property type="entry name" value="Gfo/Idh/MocA-like_OxRdtase_N"/>
</dbReference>
<keyword evidence="3" id="KW-1185">Reference proteome</keyword>
<dbReference type="PROSITE" id="PS51318">
    <property type="entry name" value="TAT"/>
    <property type="match status" value="1"/>
</dbReference>
<dbReference type="NCBIfam" id="TIGR01409">
    <property type="entry name" value="TAT_signal_seq"/>
    <property type="match status" value="1"/>
</dbReference>